<dbReference type="EMBL" id="CACVKT020006417">
    <property type="protein sequence ID" value="CAC5401458.1"/>
    <property type="molecule type" value="Genomic_DNA"/>
</dbReference>
<proteinExistence type="predicted"/>
<organism evidence="2 3">
    <name type="scientific">Mytilus coruscus</name>
    <name type="common">Sea mussel</name>
    <dbReference type="NCBI Taxonomy" id="42192"/>
    <lineage>
        <taxon>Eukaryota</taxon>
        <taxon>Metazoa</taxon>
        <taxon>Spiralia</taxon>
        <taxon>Lophotrochozoa</taxon>
        <taxon>Mollusca</taxon>
        <taxon>Bivalvia</taxon>
        <taxon>Autobranchia</taxon>
        <taxon>Pteriomorphia</taxon>
        <taxon>Mytilida</taxon>
        <taxon>Mytiloidea</taxon>
        <taxon>Mytilidae</taxon>
        <taxon>Mytilinae</taxon>
        <taxon>Mytilus</taxon>
    </lineage>
</organism>
<dbReference type="AlphaFoldDB" id="A0A6J8CYD8"/>
<evidence type="ECO:0000313" key="3">
    <source>
        <dbReference type="Proteomes" id="UP000507470"/>
    </source>
</evidence>
<keyword evidence="1" id="KW-0472">Membrane</keyword>
<sequence length="199" mass="22631">MDTFKDVCNELGVPIAENKTIGLTTIFPFLGFIIATNLMMILIPREKLEKLKLLLKPCLEKEITLKEMESVTGLLSFCSKTIPSSRAFIRRFYDLMGYARKPFHKIRLNTEAKSDIALWLHFLKILTVSVSFQTKFGHLMKLCNFSQIALENQIWAVGHFSKDHGYNLGGLKHVIFGVSSSGACHIFMGRKSKNQKDPF</sequence>
<dbReference type="SUPFAM" id="SSF56672">
    <property type="entry name" value="DNA/RNA polymerases"/>
    <property type="match status" value="1"/>
</dbReference>
<dbReference type="Proteomes" id="UP000507470">
    <property type="component" value="Unassembled WGS sequence"/>
</dbReference>
<dbReference type="InterPro" id="IPR043502">
    <property type="entry name" value="DNA/RNA_pol_sf"/>
</dbReference>
<evidence type="ECO:0000256" key="1">
    <source>
        <dbReference type="SAM" id="Phobius"/>
    </source>
</evidence>
<accession>A0A6J8CYD8</accession>
<reference evidence="2 3" key="1">
    <citation type="submission" date="2020-06" db="EMBL/GenBank/DDBJ databases">
        <authorList>
            <person name="Li R."/>
            <person name="Bekaert M."/>
        </authorList>
    </citation>
    <scope>NUCLEOTIDE SEQUENCE [LARGE SCALE GENOMIC DNA]</scope>
    <source>
        <strain evidence="3">wild</strain>
    </source>
</reference>
<evidence type="ECO:0000313" key="2">
    <source>
        <dbReference type="EMBL" id="CAC5401458.1"/>
    </source>
</evidence>
<keyword evidence="1" id="KW-0812">Transmembrane</keyword>
<keyword evidence="3" id="KW-1185">Reference proteome</keyword>
<dbReference type="InterPro" id="IPR052055">
    <property type="entry name" value="Hepadnavirus_pol/RT"/>
</dbReference>
<feature type="transmembrane region" description="Helical" evidence="1">
    <location>
        <begin position="20"/>
        <end position="43"/>
    </location>
</feature>
<evidence type="ECO:0008006" key="4">
    <source>
        <dbReference type="Google" id="ProtNLM"/>
    </source>
</evidence>
<protein>
    <recommendedName>
        <fullName evidence="4">Reverse transcriptase domain-containing protein</fullName>
    </recommendedName>
</protein>
<dbReference type="OrthoDB" id="10058284at2759"/>
<dbReference type="PANTHER" id="PTHR33050:SF8">
    <property type="entry name" value="REVERSE TRANSCRIPTASE DOMAIN-CONTAINING PROTEIN"/>
    <property type="match status" value="1"/>
</dbReference>
<dbReference type="PANTHER" id="PTHR33050">
    <property type="entry name" value="REVERSE TRANSCRIPTASE DOMAIN-CONTAINING PROTEIN"/>
    <property type="match status" value="1"/>
</dbReference>
<gene>
    <name evidence="2" type="ORF">MCOR_35540</name>
</gene>
<name>A0A6J8CYD8_MYTCO</name>
<keyword evidence="1" id="KW-1133">Transmembrane helix</keyword>